<dbReference type="PANTHER" id="PTHR43023:SF6">
    <property type="entry name" value="INTERMEMBRANE PHOSPHOLIPID TRANSPORT SYSTEM ATP-BINDING PROTEIN MLAF"/>
    <property type="match status" value="1"/>
</dbReference>
<sequence length="253" mass="28871">MIEVININKTFGDNQILKDVSATFEKGKVNLIIGQSGSGKSVLAKCIVGLHEVDSGQVLYDGRDFTKMDRLQRKDIRKEIGMLFQGSALFDSMTVEQNIMFPLTMFTKMTRKEMQERVDFCLERVNLAGRNKLFPAECSGGMQKRIAIARAISMNPKYLFCDEPNSGLDPQTSILIDNLIREITHEYEITTIVITHDMNSVIEIGESVIFINQGQNWWQGDRKSIIMTDNKEINDFVFASDFMKEIKETLKKH</sequence>
<keyword evidence="3 5" id="KW-0067">ATP-binding</keyword>
<accession>A0A556MP67</accession>
<keyword evidence="2" id="KW-0547">Nucleotide-binding</keyword>
<keyword evidence="1" id="KW-0813">Transport</keyword>
<proteinExistence type="predicted"/>
<dbReference type="InterPro" id="IPR017871">
    <property type="entry name" value="ABC_transporter-like_CS"/>
</dbReference>
<evidence type="ECO:0000256" key="3">
    <source>
        <dbReference type="ARBA" id="ARBA00022840"/>
    </source>
</evidence>
<keyword evidence="6" id="KW-1185">Reference proteome</keyword>
<dbReference type="RefSeq" id="WP_144333780.1">
    <property type="nucleotide sequence ID" value="NZ_VLPL01000007.1"/>
</dbReference>
<dbReference type="PROSITE" id="PS50893">
    <property type="entry name" value="ABC_TRANSPORTER_2"/>
    <property type="match status" value="1"/>
</dbReference>
<dbReference type="Gene3D" id="3.40.50.300">
    <property type="entry name" value="P-loop containing nucleotide triphosphate hydrolases"/>
    <property type="match status" value="1"/>
</dbReference>
<gene>
    <name evidence="5" type="ORF">FO442_13725</name>
</gene>
<name>A0A556MP67_9FLAO</name>
<dbReference type="SUPFAM" id="SSF52540">
    <property type="entry name" value="P-loop containing nucleoside triphosphate hydrolases"/>
    <property type="match status" value="1"/>
</dbReference>
<comment type="caution">
    <text evidence="5">The sequence shown here is derived from an EMBL/GenBank/DDBJ whole genome shotgun (WGS) entry which is preliminary data.</text>
</comment>
<feature type="domain" description="ABC transporter" evidence="4">
    <location>
        <begin position="2"/>
        <end position="238"/>
    </location>
</feature>
<protein>
    <submittedName>
        <fullName evidence="5">ATP-binding cassette domain-containing protein</fullName>
    </submittedName>
</protein>
<dbReference type="SMART" id="SM00382">
    <property type="entry name" value="AAA"/>
    <property type="match status" value="1"/>
</dbReference>
<dbReference type="InterPro" id="IPR003593">
    <property type="entry name" value="AAA+_ATPase"/>
</dbReference>
<evidence type="ECO:0000256" key="2">
    <source>
        <dbReference type="ARBA" id="ARBA00022741"/>
    </source>
</evidence>
<dbReference type="OrthoDB" id="9802264at2"/>
<dbReference type="InterPro" id="IPR003439">
    <property type="entry name" value="ABC_transporter-like_ATP-bd"/>
</dbReference>
<evidence type="ECO:0000259" key="4">
    <source>
        <dbReference type="PROSITE" id="PS50893"/>
    </source>
</evidence>
<dbReference type="InterPro" id="IPR027417">
    <property type="entry name" value="P-loop_NTPase"/>
</dbReference>
<dbReference type="EMBL" id="VLPL01000007">
    <property type="protein sequence ID" value="TSJ41519.1"/>
    <property type="molecule type" value="Genomic_DNA"/>
</dbReference>
<dbReference type="GO" id="GO:0005524">
    <property type="term" value="F:ATP binding"/>
    <property type="evidence" value="ECO:0007669"/>
    <property type="project" value="UniProtKB-KW"/>
</dbReference>
<reference evidence="5 6" key="1">
    <citation type="submission" date="2019-07" db="EMBL/GenBank/DDBJ databases">
        <authorList>
            <person name="Huq M.A."/>
        </authorList>
    </citation>
    <scope>NUCLEOTIDE SEQUENCE [LARGE SCALE GENOMIC DNA]</scope>
    <source>
        <strain evidence="5 6">MAH-3</strain>
    </source>
</reference>
<dbReference type="GO" id="GO:0016887">
    <property type="term" value="F:ATP hydrolysis activity"/>
    <property type="evidence" value="ECO:0007669"/>
    <property type="project" value="InterPro"/>
</dbReference>
<evidence type="ECO:0000256" key="1">
    <source>
        <dbReference type="ARBA" id="ARBA00022448"/>
    </source>
</evidence>
<dbReference type="Pfam" id="PF00005">
    <property type="entry name" value="ABC_tran"/>
    <property type="match status" value="1"/>
</dbReference>
<organism evidence="5 6">
    <name type="scientific">Fluviicola chungangensis</name>
    <dbReference type="NCBI Taxonomy" id="2597671"/>
    <lineage>
        <taxon>Bacteria</taxon>
        <taxon>Pseudomonadati</taxon>
        <taxon>Bacteroidota</taxon>
        <taxon>Flavobacteriia</taxon>
        <taxon>Flavobacteriales</taxon>
        <taxon>Crocinitomicaceae</taxon>
        <taxon>Fluviicola</taxon>
    </lineage>
</organism>
<evidence type="ECO:0000313" key="5">
    <source>
        <dbReference type="EMBL" id="TSJ41519.1"/>
    </source>
</evidence>
<dbReference type="PROSITE" id="PS00211">
    <property type="entry name" value="ABC_TRANSPORTER_1"/>
    <property type="match status" value="1"/>
</dbReference>
<dbReference type="Proteomes" id="UP000316008">
    <property type="component" value="Unassembled WGS sequence"/>
</dbReference>
<dbReference type="PANTHER" id="PTHR43023">
    <property type="entry name" value="PROTEIN TRIGALACTOSYLDIACYLGLYCEROL 3, CHLOROPLASTIC"/>
    <property type="match status" value="1"/>
</dbReference>
<evidence type="ECO:0000313" key="6">
    <source>
        <dbReference type="Proteomes" id="UP000316008"/>
    </source>
</evidence>
<dbReference type="AlphaFoldDB" id="A0A556MP67"/>